<comment type="caution">
    <text evidence="12">The sequence shown here is derived from an EMBL/GenBank/DDBJ whole genome shotgun (WGS) entry which is preliminary data.</text>
</comment>
<dbReference type="SMART" id="SM00490">
    <property type="entry name" value="HELICc"/>
    <property type="match status" value="1"/>
</dbReference>
<keyword evidence="4" id="KW-0479">Metal-binding</keyword>
<evidence type="ECO:0000313" key="13">
    <source>
        <dbReference type="Proteomes" id="UP000600171"/>
    </source>
</evidence>
<dbReference type="InterPro" id="IPR006474">
    <property type="entry name" value="Helicase_Cas3_CRISPR-ass_core"/>
</dbReference>
<evidence type="ECO:0000256" key="7">
    <source>
        <dbReference type="ARBA" id="ARBA00022806"/>
    </source>
</evidence>
<keyword evidence="7" id="KW-0347">Helicase</keyword>
<dbReference type="InterPro" id="IPR041372">
    <property type="entry name" value="Cas3_C"/>
</dbReference>
<evidence type="ECO:0000256" key="4">
    <source>
        <dbReference type="ARBA" id="ARBA00022723"/>
    </source>
</evidence>
<evidence type="ECO:0000256" key="3">
    <source>
        <dbReference type="ARBA" id="ARBA00022722"/>
    </source>
</evidence>
<dbReference type="Pfam" id="PF22590">
    <property type="entry name" value="Cas3-like_C_2"/>
    <property type="match status" value="1"/>
</dbReference>
<evidence type="ECO:0000259" key="11">
    <source>
        <dbReference type="PROSITE" id="PS51643"/>
    </source>
</evidence>
<dbReference type="SMART" id="SM00487">
    <property type="entry name" value="DEXDc"/>
    <property type="match status" value="1"/>
</dbReference>
<keyword evidence="3" id="KW-0540">Nuclease</keyword>
<dbReference type="SUPFAM" id="SSF52540">
    <property type="entry name" value="P-loop containing nucleoside triphosphate hydrolases"/>
    <property type="match status" value="1"/>
</dbReference>
<dbReference type="RefSeq" id="WP_188360021.1">
    <property type="nucleotide sequence ID" value="NZ_BMDC01000003.1"/>
</dbReference>
<dbReference type="InterPro" id="IPR006483">
    <property type="entry name" value="CRISPR-assoc_Cas3_HD"/>
</dbReference>
<dbReference type="GO" id="GO:0003724">
    <property type="term" value="F:RNA helicase activity"/>
    <property type="evidence" value="ECO:0007669"/>
    <property type="project" value="TreeGrafter"/>
</dbReference>
<dbReference type="InterPro" id="IPR001650">
    <property type="entry name" value="Helicase_C-like"/>
</dbReference>
<evidence type="ECO:0000256" key="5">
    <source>
        <dbReference type="ARBA" id="ARBA00022741"/>
    </source>
</evidence>
<keyword evidence="6" id="KW-0378">Hydrolase</keyword>
<evidence type="ECO:0000313" key="12">
    <source>
        <dbReference type="EMBL" id="GGH64994.1"/>
    </source>
</evidence>
<dbReference type="Gene3D" id="3.40.50.300">
    <property type="entry name" value="P-loop containing nucleotide triphosphate hydrolases"/>
    <property type="match status" value="2"/>
</dbReference>
<dbReference type="PROSITE" id="PS51643">
    <property type="entry name" value="HD_CAS3"/>
    <property type="match status" value="1"/>
</dbReference>
<organism evidence="12 13">
    <name type="scientific">Rothia aerolata</name>
    <dbReference type="NCBI Taxonomy" id="1812262"/>
    <lineage>
        <taxon>Bacteria</taxon>
        <taxon>Bacillati</taxon>
        <taxon>Actinomycetota</taxon>
        <taxon>Actinomycetes</taxon>
        <taxon>Micrococcales</taxon>
        <taxon>Micrococcaceae</taxon>
        <taxon>Rothia</taxon>
    </lineage>
</organism>
<dbReference type="CDD" id="cd09641">
    <property type="entry name" value="Cas3''_I"/>
    <property type="match status" value="1"/>
</dbReference>
<evidence type="ECO:0000256" key="2">
    <source>
        <dbReference type="ARBA" id="ARBA00009046"/>
    </source>
</evidence>
<sequence length="978" mass="109478">MGTVDNPQNNLSQQVQSFWAKTGDEETPAQGMSLAQHMVDSAQVAQYLWRNWISQGSKALISSTLNLSESETEAFVAWVVGTHDIGKATPEFAGQLDAWANQDLLVYRQRIEDCGYIFPADLTTVQGRCPHSQYSQSIIFRWLMEQYQVEEDAAVWSIAQVSGAHHGMPAEYAETPNRGRRDEQLLDRVFQWPDQQNWADAWDELLTFITHETGAADALQKLVAGKGLTPEVQFFLTGLTIMSDWIASNPEFFPYEESKDQQARVQAGFETLSLSRPWQPEDFTDLTAEEIYRTRFGWGSGVVLHPMQKVAVDAACSLAHGGLVCIEAPMGQGKTEAGLVAAEILAHNAGKNGMMFAAPTQATANALFDRIDQWAQNAASSSEVVSMFLAHSKNQLNEKYNRKRFAKVQTFEPYSGEEKVKANVIAHQWFSKKKGVLSNFVVGTVDQVLMMALASRHVMLRHLGLGEKVVVIDEVHAYDAYMNVYLETALRWLGKMQAPVILMSATLPAQARQKLMRAYAEGRVKAKGRRPKNKRKPAEPPRSAEVDLSYPVIHTVSADGGAVKKWEIEQPQEHNQLSLRIIDDSFAELDRVLAPLETGGGCAAVICNTVGRAQEVYSHLQGLFLAEELMLVHSRFIALDRVAQEKILVEKLGKKANRKNGRPYRFIVVGTQVIEQSLDIDFDVMVTDHAPVDLILQRVGRLHRHGRDGERPPQFARPVCYVRGVKELGSSDTAPVFPDVAELIYNKALLLSSYAQLLPFFEGRDVQLPADISALVQGAYSGMPDLSETWIEEWQAARSDYDGKMSSSRRKAEGYTMNPRNGKMLYDFFKGAQLDGKDSDELKAEAKVRDTDDTLEVIVVQSDDDQTYRPLHDDYADQMPFDRDSPDKPDWKLANTLAASTIRLPHQFADNGKPAIANPFDKALDELERNQFSSWQKHYLLKGQLALVLDANFECVLVGKTVRYSKELGLQVIRNDMS</sequence>
<evidence type="ECO:0000256" key="10">
    <source>
        <dbReference type="SAM" id="MobiDB-lite"/>
    </source>
</evidence>
<feature type="domain" description="HD Cas3-type" evidence="11">
    <location>
        <begin position="27"/>
        <end position="246"/>
    </location>
</feature>
<feature type="region of interest" description="Disordered" evidence="10">
    <location>
        <begin position="523"/>
        <end position="544"/>
    </location>
</feature>
<evidence type="ECO:0000256" key="8">
    <source>
        <dbReference type="ARBA" id="ARBA00022840"/>
    </source>
</evidence>
<evidence type="ECO:0000256" key="9">
    <source>
        <dbReference type="ARBA" id="ARBA00023118"/>
    </source>
</evidence>
<feature type="compositionally biased region" description="Basic residues" evidence="10">
    <location>
        <begin position="525"/>
        <end position="535"/>
    </location>
</feature>
<name>A0A917MUR2_9MICC</name>
<comment type="similarity">
    <text evidence="1">In the N-terminal section; belongs to the CRISPR-associated nuclease Cas3-HD family.</text>
</comment>
<dbReference type="EMBL" id="BMDC01000003">
    <property type="protein sequence ID" value="GGH64994.1"/>
    <property type="molecule type" value="Genomic_DNA"/>
</dbReference>
<dbReference type="PANTHER" id="PTHR47963:SF9">
    <property type="entry name" value="CRISPR-ASSOCIATED ENDONUCLEASE_HELICASE CAS3"/>
    <property type="match status" value="1"/>
</dbReference>
<dbReference type="GO" id="GO:0004518">
    <property type="term" value="F:nuclease activity"/>
    <property type="evidence" value="ECO:0007669"/>
    <property type="project" value="UniProtKB-KW"/>
</dbReference>
<evidence type="ECO:0000256" key="1">
    <source>
        <dbReference type="ARBA" id="ARBA00006847"/>
    </source>
</evidence>
<reference evidence="12 13" key="1">
    <citation type="journal article" date="2014" name="Int. J. Syst. Evol. Microbiol.">
        <title>Complete genome sequence of Corynebacterium casei LMG S-19264T (=DSM 44701T), isolated from a smear-ripened cheese.</title>
        <authorList>
            <consortium name="US DOE Joint Genome Institute (JGI-PGF)"/>
            <person name="Walter F."/>
            <person name="Albersmeier A."/>
            <person name="Kalinowski J."/>
            <person name="Ruckert C."/>
        </authorList>
    </citation>
    <scope>NUCLEOTIDE SEQUENCE [LARGE SCALE GENOMIC DNA]</scope>
    <source>
        <strain evidence="12 13">CCM 8669</strain>
    </source>
</reference>
<dbReference type="InterPro" id="IPR054712">
    <property type="entry name" value="Cas3-like_dom"/>
</dbReference>
<dbReference type="GO" id="GO:0016787">
    <property type="term" value="F:hydrolase activity"/>
    <property type="evidence" value="ECO:0007669"/>
    <property type="project" value="UniProtKB-KW"/>
</dbReference>
<dbReference type="Proteomes" id="UP000600171">
    <property type="component" value="Unassembled WGS sequence"/>
</dbReference>
<dbReference type="Pfam" id="PF18019">
    <property type="entry name" value="Cas3_HD"/>
    <property type="match status" value="1"/>
</dbReference>
<keyword evidence="8" id="KW-0067">ATP-binding</keyword>
<proteinExistence type="inferred from homology"/>
<keyword evidence="13" id="KW-1185">Reference proteome</keyword>
<protein>
    <submittedName>
        <fullName evidence="12">CRISPR-associated helicase/endonuclease Cas3</fullName>
    </submittedName>
</protein>
<dbReference type="InterPro" id="IPR011545">
    <property type="entry name" value="DEAD/DEAH_box_helicase_dom"/>
</dbReference>
<dbReference type="GO" id="GO:0003723">
    <property type="term" value="F:RNA binding"/>
    <property type="evidence" value="ECO:0007669"/>
    <property type="project" value="TreeGrafter"/>
</dbReference>
<dbReference type="Pfam" id="PF18395">
    <property type="entry name" value="Cas3_C"/>
    <property type="match status" value="1"/>
</dbReference>
<dbReference type="InterPro" id="IPR027417">
    <property type="entry name" value="P-loop_NTPase"/>
</dbReference>
<dbReference type="GO" id="GO:0051607">
    <property type="term" value="P:defense response to virus"/>
    <property type="evidence" value="ECO:0007669"/>
    <property type="project" value="UniProtKB-KW"/>
</dbReference>
<dbReference type="GO" id="GO:0046872">
    <property type="term" value="F:metal ion binding"/>
    <property type="evidence" value="ECO:0007669"/>
    <property type="project" value="UniProtKB-KW"/>
</dbReference>
<dbReference type="NCBIfam" id="TIGR01596">
    <property type="entry name" value="cas3_HD"/>
    <property type="match status" value="1"/>
</dbReference>
<keyword evidence="5" id="KW-0547">Nucleotide-binding</keyword>
<accession>A0A917MUR2</accession>
<evidence type="ECO:0000256" key="6">
    <source>
        <dbReference type="ARBA" id="ARBA00022801"/>
    </source>
</evidence>
<gene>
    <name evidence="12" type="ORF">GCM10007359_17800</name>
</gene>
<dbReference type="GO" id="GO:0005524">
    <property type="term" value="F:ATP binding"/>
    <property type="evidence" value="ECO:0007669"/>
    <property type="project" value="UniProtKB-KW"/>
</dbReference>
<dbReference type="NCBIfam" id="TIGR01587">
    <property type="entry name" value="cas3_core"/>
    <property type="match status" value="1"/>
</dbReference>
<dbReference type="PANTHER" id="PTHR47963">
    <property type="entry name" value="DEAD-BOX ATP-DEPENDENT RNA HELICASE 47, MITOCHONDRIAL"/>
    <property type="match status" value="1"/>
</dbReference>
<dbReference type="InterPro" id="IPR050547">
    <property type="entry name" value="DEAD_box_RNA_helicases"/>
</dbReference>
<dbReference type="AlphaFoldDB" id="A0A917MUR2"/>
<dbReference type="InterPro" id="IPR038257">
    <property type="entry name" value="CRISPR-assoc_Cas3_HD_sf"/>
</dbReference>
<dbReference type="Gene3D" id="1.10.3210.30">
    <property type="match status" value="1"/>
</dbReference>
<dbReference type="InterPro" id="IPR014001">
    <property type="entry name" value="Helicase_ATP-bd"/>
</dbReference>
<dbReference type="Pfam" id="PF00270">
    <property type="entry name" value="DEAD"/>
    <property type="match status" value="1"/>
</dbReference>
<comment type="similarity">
    <text evidence="2">In the central section; belongs to the CRISPR-associated helicase Cas3 family.</text>
</comment>
<keyword evidence="9" id="KW-0051">Antiviral defense</keyword>